<dbReference type="InterPro" id="IPR007214">
    <property type="entry name" value="YbaK/aa-tRNA-synth-assoc-dom"/>
</dbReference>
<accession>A0A848C3H6</accession>
<dbReference type="RefSeq" id="WP_059075648.1">
    <property type="nucleotide sequence ID" value="NZ_JABAFG010000020.1"/>
</dbReference>
<protein>
    <recommendedName>
        <fullName evidence="4">Cys-tRNA(Pro)/Cys-tRNA(Cys) deacylase</fullName>
        <ecNumber evidence="4">4.2.-.-</ecNumber>
    </recommendedName>
</protein>
<dbReference type="GO" id="GO:0002161">
    <property type="term" value="F:aminoacyl-tRNA deacylase activity"/>
    <property type="evidence" value="ECO:0007669"/>
    <property type="project" value="InterPro"/>
</dbReference>
<evidence type="ECO:0000256" key="2">
    <source>
        <dbReference type="ARBA" id="ARBA00022917"/>
    </source>
</evidence>
<keyword evidence="3 4" id="KW-0456">Lyase</keyword>
<sequence length="168" mass="17951">MAKVKKTNVMRILDKHKIVYDIKTYAYTEDDLSGIHAAAELGMDAARLFKTLVGKGNKTGIVVFCIPSDRELDLKTAAAVSGNKHVELLHVKDLPGVTGYIRGGCSPIGMKKQFPTYIDTSAENFDTISISAGQRGIQVLLPASCICSVTGAGIASLTADYGEAKNDE</sequence>
<dbReference type="InterPro" id="IPR036754">
    <property type="entry name" value="YbaK/aa-tRNA-synt-asso_dom_sf"/>
</dbReference>
<dbReference type="Gene3D" id="3.90.960.10">
    <property type="entry name" value="YbaK/aminoacyl-tRNA synthetase-associated domain"/>
    <property type="match status" value="1"/>
</dbReference>
<keyword evidence="2 4" id="KW-0648">Protein biosynthesis</keyword>
<dbReference type="GO" id="GO:0016829">
    <property type="term" value="F:lyase activity"/>
    <property type="evidence" value="ECO:0007669"/>
    <property type="project" value="UniProtKB-KW"/>
</dbReference>
<comment type="similarity">
    <text evidence="1 4">Belongs to the prolyl-tRNA editing family. YbaK/EbsC subfamily.</text>
</comment>
<comment type="caution">
    <text evidence="6">The sequence shown here is derived from an EMBL/GenBank/DDBJ whole genome shotgun (WGS) entry which is preliminary data.</text>
</comment>
<dbReference type="EC" id="4.2.-.-" evidence="4"/>
<dbReference type="CDD" id="cd00002">
    <property type="entry name" value="YbaK_deacylase"/>
    <property type="match status" value="1"/>
</dbReference>
<dbReference type="EMBL" id="JABAFG010000020">
    <property type="protein sequence ID" value="NME29093.1"/>
    <property type="molecule type" value="Genomic_DNA"/>
</dbReference>
<evidence type="ECO:0000259" key="5">
    <source>
        <dbReference type="Pfam" id="PF04073"/>
    </source>
</evidence>
<evidence type="ECO:0000256" key="4">
    <source>
        <dbReference type="PIRNR" id="PIRNR006181"/>
    </source>
</evidence>
<dbReference type="NCBIfam" id="TIGR00011">
    <property type="entry name" value="YbaK_EbsC"/>
    <property type="match status" value="1"/>
</dbReference>
<dbReference type="InterPro" id="IPR004369">
    <property type="entry name" value="Prolyl-tRNA_editing_YbaK/EbsC"/>
</dbReference>
<dbReference type="AlphaFoldDB" id="A0A848C3H6"/>
<dbReference type="SUPFAM" id="SSF55826">
    <property type="entry name" value="YbaK/ProRS associated domain"/>
    <property type="match status" value="1"/>
</dbReference>
<evidence type="ECO:0000256" key="1">
    <source>
        <dbReference type="ARBA" id="ARBA00009798"/>
    </source>
</evidence>
<name>A0A848C3H6_9FIRM</name>
<dbReference type="Pfam" id="PF04073">
    <property type="entry name" value="tRNA_edit"/>
    <property type="match status" value="1"/>
</dbReference>
<reference evidence="6 7" key="1">
    <citation type="submission" date="2020-04" db="EMBL/GenBank/DDBJ databases">
        <authorList>
            <person name="Hitch T.C.A."/>
            <person name="Wylensek D."/>
            <person name="Clavel T."/>
        </authorList>
    </citation>
    <scope>NUCLEOTIDE SEQUENCE [LARGE SCALE GENOMIC DNA]</scope>
    <source>
        <strain evidence="6 7">Oil-RF-744-FAT-WT-6-1</strain>
    </source>
</reference>
<dbReference type="PANTHER" id="PTHR30411:SF0">
    <property type="entry name" value="CYS-TRNA(PRO)_CYS-TRNA(CYS) DEACYLASE YBAK"/>
    <property type="match status" value="1"/>
</dbReference>
<dbReference type="PIRSF" id="PIRSF006181">
    <property type="entry name" value="EbsC_YbaK"/>
    <property type="match status" value="1"/>
</dbReference>
<evidence type="ECO:0000313" key="7">
    <source>
        <dbReference type="Proteomes" id="UP000591071"/>
    </source>
</evidence>
<dbReference type="GO" id="GO:0006412">
    <property type="term" value="P:translation"/>
    <property type="evidence" value="ECO:0007669"/>
    <property type="project" value="UniProtKB-KW"/>
</dbReference>
<organism evidence="6 7">
    <name type="scientific">Megasphaera hexanoica</name>
    <dbReference type="NCBI Taxonomy" id="1675036"/>
    <lineage>
        <taxon>Bacteria</taxon>
        <taxon>Bacillati</taxon>
        <taxon>Bacillota</taxon>
        <taxon>Negativicutes</taxon>
        <taxon>Veillonellales</taxon>
        <taxon>Veillonellaceae</taxon>
        <taxon>Megasphaera</taxon>
    </lineage>
</organism>
<dbReference type="Proteomes" id="UP000591071">
    <property type="component" value="Unassembled WGS sequence"/>
</dbReference>
<dbReference type="PANTHER" id="PTHR30411">
    <property type="entry name" value="CYTOPLASMIC PROTEIN"/>
    <property type="match status" value="1"/>
</dbReference>
<gene>
    <name evidence="6" type="primary">ybaK</name>
    <name evidence="6" type="ORF">HF872_10760</name>
</gene>
<evidence type="ECO:0000256" key="3">
    <source>
        <dbReference type="ARBA" id="ARBA00023239"/>
    </source>
</evidence>
<proteinExistence type="inferred from homology"/>
<evidence type="ECO:0000313" key="6">
    <source>
        <dbReference type="EMBL" id="NME29093.1"/>
    </source>
</evidence>
<feature type="domain" description="YbaK/aminoacyl-tRNA synthetase-associated" evidence="5">
    <location>
        <begin position="37"/>
        <end position="140"/>
    </location>
</feature>